<dbReference type="InterPro" id="IPR026904">
    <property type="entry name" value="MnmG_C"/>
</dbReference>
<dbReference type="Pfam" id="PF21680">
    <property type="entry name" value="GIDA_C_1st"/>
    <property type="match status" value="1"/>
</dbReference>
<name>A0ABQ8JP52_DERPT</name>
<dbReference type="PROSITE" id="PS01280">
    <property type="entry name" value="GIDA_1"/>
    <property type="match status" value="1"/>
</dbReference>
<dbReference type="EMBL" id="NJHN03000029">
    <property type="protein sequence ID" value="KAH9424334.1"/>
    <property type="molecule type" value="Genomic_DNA"/>
</dbReference>
<dbReference type="InterPro" id="IPR020595">
    <property type="entry name" value="MnmG-rel_CS"/>
</dbReference>
<dbReference type="Gene3D" id="3.50.50.60">
    <property type="entry name" value="FAD/NAD(P)-binding domain"/>
    <property type="match status" value="2"/>
</dbReference>
<dbReference type="SMART" id="SM01228">
    <property type="entry name" value="GIDA_assoc_3"/>
    <property type="match status" value="1"/>
</dbReference>
<accession>A0ABQ8JP52</accession>
<dbReference type="Proteomes" id="UP000887458">
    <property type="component" value="Unassembled WGS sequence"/>
</dbReference>
<dbReference type="InterPro" id="IPR036188">
    <property type="entry name" value="FAD/NAD-bd_sf"/>
</dbReference>
<sequence length="696" mass="79081">MVFVKKCLPKDIFFGKNKKQINYFTNFLIRKCHNLSDKIIKPEYDVIVVGGGHAGVEAAAAASRMKCKTLLITHKFETIGEMSCNPAFGGIGKGQLIREIDALDGLCARICDKSGIQYKVLNRSKGTAVWGYRAQIDRKLFKHHMQEEIRHTPNLTVHCASIEDLLLEHESSNDEKFICKGIITDLGKCITSHSVVICTGTFLRGEINIGLEHYPAGRLGDQPAIGLAQTFEKRIGFRMGRLKTGTPPRIDKNTIDFNGLEKTFGDNPPLPFSFLNSSVWIKPEDQYYTWLTFTNDKVADIVRKNIHLSRHVREEVRGPRYCPSIESKILKFNNRSHQIWLEPEGLDTNVIYPNGISCTLPEDVQRILINSIDGLKNATMLRPGYGVEYDYVDPRQIRPSLETKKVSNLFLAGQINGTTGYEEAASQGIIAGINAALNANQSNRSANPNLPKEFIIDRTEAYIGVLIDDLTSLGTNEPYRMFTSRAEFRLYLRPDNADIRLTERGYNIGCVNNDRYEKFLQTNNALENAKQFLQSKRYSMIRWANILGLNNNQTSSTKVKDGLEMLSISNLCNFEKFYNIFPDELFQIKSDPILIQRLTSEAFYYRDIIEQQTLMETVKREQSTCIDENIDYYDECLNLSAEVQEILSEYRPTTIGAATRIPGITPAAIVKILFFLRRKQIVDQNNKKNIIYNHST</sequence>
<evidence type="ECO:0000256" key="3">
    <source>
        <dbReference type="ARBA" id="ARBA00022630"/>
    </source>
</evidence>
<dbReference type="InterPro" id="IPR002218">
    <property type="entry name" value="MnmG-rel"/>
</dbReference>
<dbReference type="Pfam" id="PF13932">
    <property type="entry name" value="SAM_GIDA_C"/>
    <property type="match status" value="1"/>
</dbReference>
<dbReference type="Pfam" id="PF01134">
    <property type="entry name" value="GIDA"/>
    <property type="match status" value="1"/>
</dbReference>
<protein>
    <submittedName>
        <fullName evidence="6">Mitochondrial Translation Optimization</fullName>
    </submittedName>
</protein>
<evidence type="ECO:0000313" key="6">
    <source>
        <dbReference type="EMBL" id="KAH9424334.1"/>
    </source>
</evidence>
<dbReference type="InterPro" id="IPR047001">
    <property type="entry name" value="MnmG_C_subdom"/>
</dbReference>
<keyword evidence="3" id="KW-0285">Flavoprotein</keyword>
<dbReference type="PROSITE" id="PS01281">
    <property type="entry name" value="GIDA_2"/>
    <property type="match status" value="1"/>
</dbReference>
<dbReference type="InterPro" id="IPR049312">
    <property type="entry name" value="GIDA_C_N"/>
</dbReference>
<organism evidence="6 7">
    <name type="scientific">Dermatophagoides pteronyssinus</name>
    <name type="common">European house dust mite</name>
    <dbReference type="NCBI Taxonomy" id="6956"/>
    <lineage>
        <taxon>Eukaryota</taxon>
        <taxon>Metazoa</taxon>
        <taxon>Ecdysozoa</taxon>
        <taxon>Arthropoda</taxon>
        <taxon>Chelicerata</taxon>
        <taxon>Arachnida</taxon>
        <taxon>Acari</taxon>
        <taxon>Acariformes</taxon>
        <taxon>Sarcoptiformes</taxon>
        <taxon>Astigmata</taxon>
        <taxon>Psoroptidia</taxon>
        <taxon>Analgoidea</taxon>
        <taxon>Pyroglyphidae</taxon>
        <taxon>Dermatophagoidinae</taxon>
        <taxon>Dermatophagoides</taxon>
    </lineage>
</organism>
<keyword evidence="4" id="KW-0274">FAD</keyword>
<comment type="cofactor">
    <cofactor evidence="1">
        <name>FAD</name>
        <dbReference type="ChEBI" id="CHEBI:57692"/>
    </cofactor>
</comment>
<dbReference type="SUPFAM" id="SSF51905">
    <property type="entry name" value="FAD/NAD(P)-binding domain"/>
    <property type="match status" value="1"/>
</dbReference>
<dbReference type="PANTHER" id="PTHR11806">
    <property type="entry name" value="GLUCOSE INHIBITED DIVISION PROTEIN A"/>
    <property type="match status" value="1"/>
</dbReference>
<feature type="domain" description="tRNA uridine 5-carboxymethylaminomethyl modification enzyme C-terminal subdomain" evidence="5">
    <location>
        <begin position="602"/>
        <end position="674"/>
    </location>
</feature>
<evidence type="ECO:0000256" key="2">
    <source>
        <dbReference type="ARBA" id="ARBA00007653"/>
    </source>
</evidence>
<dbReference type="PANTHER" id="PTHR11806:SF0">
    <property type="entry name" value="PROTEIN MTO1 HOMOLOG, MITOCHONDRIAL"/>
    <property type="match status" value="1"/>
</dbReference>
<dbReference type="InterPro" id="IPR004416">
    <property type="entry name" value="MnmG"/>
</dbReference>
<dbReference type="InterPro" id="IPR044920">
    <property type="entry name" value="MnmG_C_subdom_sf"/>
</dbReference>
<comment type="similarity">
    <text evidence="2">Belongs to the MnmG family.</text>
</comment>
<dbReference type="NCBIfam" id="TIGR00136">
    <property type="entry name" value="mnmG_gidA"/>
    <property type="match status" value="1"/>
</dbReference>
<gene>
    <name evidence="6" type="primary">MTO1</name>
    <name evidence="6" type="ORF">DERP_004516</name>
</gene>
<evidence type="ECO:0000256" key="1">
    <source>
        <dbReference type="ARBA" id="ARBA00001974"/>
    </source>
</evidence>
<reference evidence="6 7" key="2">
    <citation type="journal article" date="2022" name="Mol. Biol. Evol.">
        <title>Comparative Genomics Reveals Insights into the Divergent Evolution of Astigmatic Mites and Household Pest Adaptations.</title>
        <authorList>
            <person name="Xiong Q."/>
            <person name="Wan A.T."/>
            <person name="Liu X."/>
            <person name="Fung C.S."/>
            <person name="Xiao X."/>
            <person name="Malainual N."/>
            <person name="Hou J."/>
            <person name="Wang L."/>
            <person name="Wang M."/>
            <person name="Yang K.Y."/>
            <person name="Cui Y."/>
            <person name="Leung E.L."/>
            <person name="Nong W."/>
            <person name="Shin S.K."/>
            <person name="Au S.W."/>
            <person name="Jeong K.Y."/>
            <person name="Chew F.T."/>
            <person name="Hui J.H."/>
            <person name="Leung T.F."/>
            <person name="Tungtrongchitr A."/>
            <person name="Zhong N."/>
            <person name="Liu Z."/>
            <person name="Tsui S.K."/>
        </authorList>
    </citation>
    <scope>NUCLEOTIDE SEQUENCE [LARGE SCALE GENOMIC DNA]</scope>
    <source>
        <strain evidence="6">Derp</strain>
    </source>
</reference>
<evidence type="ECO:0000313" key="7">
    <source>
        <dbReference type="Proteomes" id="UP000887458"/>
    </source>
</evidence>
<dbReference type="Gene3D" id="1.10.150.570">
    <property type="entry name" value="GidA associated domain, C-terminal subdomain"/>
    <property type="match status" value="1"/>
</dbReference>
<reference evidence="6 7" key="1">
    <citation type="journal article" date="2018" name="J. Allergy Clin. Immunol.">
        <title>High-quality assembly of Dermatophagoides pteronyssinus genome and transcriptome reveals a wide range of novel allergens.</title>
        <authorList>
            <person name="Liu X.Y."/>
            <person name="Yang K.Y."/>
            <person name="Wang M.Q."/>
            <person name="Kwok J.S."/>
            <person name="Zeng X."/>
            <person name="Yang Z."/>
            <person name="Xiao X.J."/>
            <person name="Lau C.P."/>
            <person name="Li Y."/>
            <person name="Huang Z.M."/>
            <person name="Ba J.G."/>
            <person name="Yim A.K."/>
            <person name="Ouyang C.Y."/>
            <person name="Ngai S.M."/>
            <person name="Chan T.F."/>
            <person name="Leung E.L."/>
            <person name="Liu L."/>
            <person name="Liu Z.G."/>
            <person name="Tsui S.K."/>
        </authorList>
    </citation>
    <scope>NUCLEOTIDE SEQUENCE [LARGE SCALE GENOMIC DNA]</scope>
    <source>
        <strain evidence="6">Derp</strain>
    </source>
</reference>
<dbReference type="HAMAP" id="MF_00129">
    <property type="entry name" value="MnmG_GidA"/>
    <property type="match status" value="1"/>
</dbReference>
<evidence type="ECO:0000256" key="4">
    <source>
        <dbReference type="ARBA" id="ARBA00022827"/>
    </source>
</evidence>
<keyword evidence="7" id="KW-1185">Reference proteome</keyword>
<evidence type="ECO:0000259" key="5">
    <source>
        <dbReference type="SMART" id="SM01228"/>
    </source>
</evidence>
<dbReference type="InterPro" id="IPR040131">
    <property type="entry name" value="MnmG_N"/>
</dbReference>
<proteinExistence type="inferred from homology"/>
<comment type="caution">
    <text evidence="6">The sequence shown here is derived from an EMBL/GenBank/DDBJ whole genome shotgun (WGS) entry which is preliminary data.</text>
</comment>